<comment type="caution">
    <text evidence="2">The sequence shown here is derived from an EMBL/GenBank/DDBJ whole genome shotgun (WGS) entry which is preliminary data.</text>
</comment>
<sequence length="135" mass="15647">MDIRGSSEQNSSKKPSTIHTWSKFEEDSLFRVLKDVVVKCGNRCDNETLKSGTLKEIEKAMNNLIPNSGLRTTPHIENKIRMLKKQYGIVYDVLNKNGFAWNDVKCVEVDSKEAWLNYVQMLKDGETNRFLYLRD</sequence>
<reference evidence="3" key="1">
    <citation type="submission" date="2016-06" db="EMBL/GenBank/DDBJ databases">
        <title>Parallel loss of symbiosis genes in relatives of nitrogen-fixing non-legume Parasponia.</title>
        <authorList>
            <person name="Van Velzen R."/>
            <person name="Holmer R."/>
            <person name="Bu F."/>
            <person name="Rutten L."/>
            <person name="Van Zeijl A."/>
            <person name="Liu W."/>
            <person name="Santuari L."/>
            <person name="Cao Q."/>
            <person name="Sharma T."/>
            <person name="Shen D."/>
            <person name="Roswanjaya Y."/>
            <person name="Wardhani T."/>
            <person name="Kalhor M.S."/>
            <person name="Jansen J."/>
            <person name="Van den Hoogen J."/>
            <person name="Gungor B."/>
            <person name="Hartog M."/>
            <person name="Hontelez J."/>
            <person name="Verver J."/>
            <person name="Yang W.-C."/>
            <person name="Schijlen E."/>
            <person name="Repin R."/>
            <person name="Schilthuizen M."/>
            <person name="Schranz E."/>
            <person name="Heidstra R."/>
            <person name="Miyata K."/>
            <person name="Fedorova E."/>
            <person name="Kohlen W."/>
            <person name="Bisseling T."/>
            <person name="Smit S."/>
            <person name="Geurts R."/>
        </authorList>
    </citation>
    <scope>NUCLEOTIDE SEQUENCE [LARGE SCALE GENOMIC DNA]</scope>
    <source>
        <strain evidence="3">cv. WU1-14</strain>
    </source>
</reference>
<feature type="domain" description="Myb/SANT-like" evidence="1">
    <location>
        <begin position="20"/>
        <end position="118"/>
    </location>
</feature>
<dbReference type="STRING" id="3476.A0A2P5B6B1"/>
<evidence type="ECO:0000259" key="1">
    <source>
        <dbReference type="Pfam" id="PF12776"/>
    </source>
</evidence>
<keyword evidence="3" id="KW-1185">Reference proteome</keyword>
<evidence type="ECO:0000313" key="3">
    <source>
        <dbReference type="Proteomes" id="UP000237105"/>
    </source>
</evidence>
<name>A0A2P5B6B1_PARAD</name>
<dbReference type="PANTHER" id="PTHR46250">
    <property type="entry name" value="MYB/SANT-LIKE DNA-BINDING DOMAIN PROTEIN-RELATED"/>
    <property type="match status" value="1"/>
</dbReference>
<dbReference type="PANTHER" id="PTHR46250:SF15">
    <property type="entry name" value="OS01G0523800 PROTEIN"/>
    <property type="match status" value="1"/>
</dbReference>
<gene>
    <name evidence="2" type="ORF">PanWU01x14_267890</name>
</gene>
<accession>A0A2P5B6B1</accession>
<dbReference type="Proteomes" id="UP000237105">
    <property type="component" value="Unassembled WGS sequence"/>
</dbReference>
<evidence type="ECO:0000313" key="2">
    <source>
        <dbReference type="EMBL" id="PON44286.1"/>
    </source>
</evidence>
<dbReference type="OrthoDB" id="1748457at2759"/>
<organism evidence="2 3">
    <name type="scientific">Parasponia andersonii</name>
    <name type="common">Sponia andersonii</name>
    <dbReference type="NCBI Taxonomy" id="3476"/>
    <lineage>
        <taxon>Eukaryota</taxon>
        <taxon>Viridiplantae</taxon>
        <taxon>Streptophyta</taxon>
        <taxon>Embryophyta</taxon>
        <taxon>Tracheophyta</taxon>
        <taxon>Spermatophyta</taxon>
        <taxon>Magnoliopsida</taxon>
        <taxon>eudicotyledons</taxon>
        <taxon>Gunneridae</taxon>
        <taxon>Pentapetalae</taxon>
        <taxon>rosids</taxon>
        <taxon>fabids</taxon>
        <taxon>Rosales</taxon>
        <taxon>Cannabaceae</taxon>
        <taxon>Parasponia</taxon>
    </lineage>
</organism>
<protein>
    <submittedName>
        <fullName evidence="2">Myb/SANT-like domain containing protein</fullName>
    </submittedName>
</protein>
<dbReference type="EMBL" id="JXTB01000353">
    <property type="protein sequence ID" value="PON44286.1"/>
    <property type="molecule type" value="Genomic_DNA"/>
</dbReference>
<dbReference type="AlphaFoldDB" id="A0A2P5B6B1"/>
<dbReference type="Pfam" id="PF12776">
    <property type="entry name" value="Myb_DNA-bind_3"/>
    <property type="match status" value="1"/>
</dbReference>
<proteinExistence type="predicted"/>
<dbReference type="InterPro" id="IPR024752">
    <property type="entry name" value="Myb/SANT-like_dom"/>
</dbReference>